<evidence type="ECO:0000256" key="2">
    <source>
        <dbReference type="ARBA" id="ARBA00022833"/>
    </source>
</evidence>
<keyword evidence="7" id="KW-1185">Reference proteome</keyword>
<keyword evidence="2" id="KW-0862">Zinc</keyword>
<reference evidence="6" key="1">
    <citation type="journal article" date="2020" name="Ecol. Evol.">
        <title>Genome structure and content of the rice root-knot nematode (Meloidogyne graminicola).</title>
        <authorList>
            <person name="Phan N.T."/>
            <person name="Danchin E.G.J."/>
            <person name="Klopp C."/>
            <person name="Perfus-Barbeoch L."/>
            <person name="Kozlowski D.K."/>
            <person name="Koutsovoulos G.D."/>
            <person name="Lopez-Roques C."/>
            <person name="Bouchez O."/>
            <person name="Zahm M."/>
            <person name="Besnard G."/>
            <person name="Bellafiore S."/>
        </authorList>
    </citation>
    <scope>NUCLEOTIDE SEQUENCE</scope>
    <source>
        <strain evidence="6">VN-18</strain>
    </source>
</reference>
<keyword evidence="1 3" id="KW-0479">Metal-binding</keyword>
<dbReference type="OrthoDB" id="5845612at2759"/>
<evidence type="ECO:0000313" key="7">
    <source>
        <dbReference type="Proteomes" id="UP000605970"/>
    </source>
</evidence>
<evidence type="ECO:0008006" key="8">
    <source>
        <dbReference type="Google" id="ProtNLM"/>
    </source>
</evidence>
<dbReference type="InterPro" id="IPR019956">
    <property type="entry name" value="Ubiquitin_dom"/>
</dbReference>
<evidence type="ECO:0000313" key="6">
    <source>
        <dbReference type="EMBL" id="KAF7639727.1"/>
    </source>
</evidence>
<dbReference type="PANTHER" id="PTHR10666">
    <property type="entry name" value="UBIQUITIN"/>
    <property type="match status" value="1"/>
</dbReference>
<dbReference type="SUPFAM" id="SSF54236">
    <property type="entry name" value="Ubiquitin-like"/>
    <property type="match status" value="1"/>
</dbReference>
<evidence type="ECO:0000256" key="1">
    <source>
        <dbReference type="ARBA" id="ARBA00022771"/>
    </source>
</evidence>
<dbReference type="CDD" id="cd16448">
    <property type="entry name" value="RING-H2"/>
    <property type="match status" value="1"/>
</dbReference>
<sequence>MVHYKFGRCTICCKRLSRENVYILKNCNHTYHEECIKRWISRGSQTCPRCVTHTTLGDIKKLFVEEAGDTSQDSDNELDKGSSNITPQASFFGQQRFNSLNQYIQVIVRDMNNVKITLQLKPTSTVREMKNMINGLRGIHVDTQRLIYFGNQLEDDRTLSFYKIGNNSIVDLVLRQKGGK</sequence>
<organism evidence="6 7">
    <name type="scientific">Meloidogyne graminicola</name>
    <dbReference type="NCBI Taxonomy" id="189291"/>
    <lineage>
        <taxon>Eukaryota</taxon>
        <taxon>Metazoa</taxon>
        <taxon>Ecdysozoa</taxon>
        <taxon>Nematoda</taxon>
        <taxon>Chromadorea</taxon>
        <taxon>Rhabditida</taxon>
        <taxon>Tylenchina</taxon>
        <taxon>Tylenchomorpha</taxon>
        <taxon>Tylenchoidea</taxon>
        <taxon>Meloidogynidae</taxon>
        <taxon>Meloidogyninae</taxon>
        <taxon>Meloidogyne</taxon>
    </lineage>
</organism>
<feature type="domain" description="Ubiquitin-like" evidence="4">
    <location>
        <begin position="104"/>
        <end position="179"/>
    </location>
</feature>
<dbReference type="InterPro" id="IPR013083">
    <property type="entry name" value="Znf_RING/FYVE/PHD"/>
</dbReference>
<dbReference type="PROSITE" id="PS50053">
    <property type="entry name" value="UBIQUITIN_2"/>
    <property type="match status" value="1"/>
</dbReference>
<evidence type="ECO:0000256" key="3">
    <source>
        <dbReference type="PROSITE-ProRule" id="PRU00175"/>
    </source>
</evidence>
<dbReference type="Pfam" id="PF13639">
    <property type="entry name" value="zf-RING_2"/>
    <property type="match status" value="1"/>
</dbReference>
<dbReference type="InterPro" id="IPR001841">
    <property type="entry name" value="Znf_RING"/>
</dbReference>
<feature type="domain" description="RING-type" evidence="5">
    <location>
        <begin position="9"/>
        <end position="50"/>
    </location>
</feature>
<evidence type="ECO:0000259" key="5">
    <source>
        <dbReference type="PROSITE" id="PS50089"/>
    </source>
</evidence>
<protein>
    <recommendedName>
        <fullName evidence="8">Ubiquitin</fullName>
    </recommendedName>
</protein>
<gene>
    <name evidence="6" type="ORF">Mgra_00000648</name>
</gene>
<comment type="caution">
    <text evidence="6">The sequence shown here is derived from an EMBL/GenBank/DDBJ whole genome shotgun (WGS) entry which is preliminary data.</text>
</comment>
<dbReference type="SMART" id="SM00184">
    <property type="entry name" value="RING"/>
    <property type="match status" value="1"/>
</dbReference>
<dbReference type="SMART" id="SM00213">
    <property type="entry name" value="UBQ"/>
    <property type="match status" value="1"/>
</dbReference>
<dbReference type="PROSITE" id="PS50089">
    <property type="entry name" value="ZF_RING_2"/>
    <property type="match status" value="1"/>
</dbReference>
<dbReference type="Pfam" id="PF00240">
    <property type="entry name" value="ubiquitin"/>
    <property type="match status" value="1"/>
</dbReference>
<dbReference type="Proteomes" id="UP000605970">
    <property type="component" value="Unassembled WGS sequence"/>
</dbReference>
<accession>A0A8T0A1M6</accession>
<dbReference type="InterPro" id="IPR050158">
    <property type="entry name" value="Ubiquitin_ubiquitin-like"/>
</dbReference>
<evidence type="ECO:0000259" key="4">
    <source>
        <dbReference type="PROSITE" id="PS50053"/>
    </source>
</evidence>
<dbReference type="Gene3D" id="3.10.20.90">
    <property type="entry name" value="Phosphatidylinositol 3-kinase Catalytic Subunit, Chain A, domain 1"/>
    <property type="match status" value="1"/>
</dbReference>
<keyword evidence="1 3" id="KW-0863">Zinc-finger</keyword>
<dbReference type="EMBL" id="JABEBT010000003">
    <property type="protein sequence ID" value="KAF7639727.1"/>
    <property type="molecule type" value="Genomic_DNA"/>
</dbReference>
<name>A0A8T0A1M6_9BILA</name>
<dbReference type="InterPro" id="IPR029071">
    <property type="entry name" value="Ubiquitin-like_domsf"/>
</dbReference>
<dbReference type="PRINTS" id="PR00348">
    <property type="entry name" value="UBIQUITIN"/>
</dbReference>
<proteinExistence type="predicted"/>
<dbReference type="AlphaFoldDB" id="A0A8T0A1M6"/>
<dbReference type="SUPFAM" id="SSF57850">
    <property type="entry name" value="RING/U-box"/>
    <property type="match status" value="1"/>
</dbReference>
<dbReference type="GO" id="GO:0008270">
    <property type="term" value="F:zinc ion binding"/>
    <property type="evidence" value="ECO:0007669"/>
    <property type="project" value="UniProtKB-KW"/>
</dbReference>
<dbReference type="Gene3D" id="3.30.40.10">
    <property type="entry name" value="Zinc/RING finger domain, C3HC4 (zinc finger)"/>
    <property type="match status" value="1"/>
</dbReference>
<dbReference type="InterPro" id="IPR000626">
    <property type="entry name" value="Ubiquitin-like_dom"/>
</dbReference>
<dbReference type="CDD" id="cd17039">
    <property type="entry name" value="Ubl_ubiquitin_like"/>
    <property type="match status" value="1"/>
</dbReference>